<name>A0A916U3D2_9BURK</name>
<evidence type="ECO:0000256" key="1">
    <source>
        <dbReference type="ARBA" id="ARBA00004236"/>
    </source>
</evidence>
<feature type="binding site" description="axial binding residue" evidence="10">
    <location>
        <position position="201"/>
    </location>
    <ligand>
        <name>heme c</name>
        <dbReference type="ChEBI" id="CHEBI:61717"/>
        <label>2</label>
    </ligand>
    <ligandPart>
        <name>Fe</name>
        <dbReference type="ChEBI" id="CHEBI:18248"/>
    </ligandPart>
</feature>
<evidence type="ECO:0000256" key="5">
    <source>
        <dbReference type="ARBA" id="ARBA00022729"/>
    </source>
</evidence>
<dbReference type="InterPro" id="IPR036909">
    <property type="entry name" value="Cyt_c-like_dom_sf"/>
</dbReference>
<evidence type="ECO:0000313" key="12">
    <source>
        <dbReference type="EMBL" id="GGC57817.1"/>
    </source>
</evidence>
<reference evidence="12" key="1">
    <citation type="journal article" date="2014" name="Int. J. Syst. Evol. Microbiol.">
        <title>Complete genome sequence of Corynebacterium casei LMG S-19264T (=DSM 44701T), isolated from a smear-ripened cheese.</title>
        <authorList>
            <consortium name="US DOE Joint Genome Institute (JGI-PGF)"/>
            <person name="Walter F."/>
            <person name="Albersmeier A."/>
            <person name="Kalinowski J."/>
            <person name="Ruckert C."/>
        </authorList>
    </citation>
    <scope>NUCLEOTIDE SEQUENCE</scope>
    <source>
        <strain evidence="12">CGMCC 1.10998</strain>
    </source>
</reference>
<feature type="domain" description="Cytochrome c" evidence="11">
    <location>
        <begin position="34"/>
        <end position="137"/>
    </location>
</feature>
<protein>
    <recommendedName>
        <fullName evidence="11">Cytochrome c domain-containing protein</fullName>
    </recommendedName>
</protein>
<dbReference type="GO" id="GO:0016614">
    <property type="term" value="F:oxidoreductase activity, acting on CH-OH group of donors"/>
    <property type="evidence" value="ECO:0007669"/>
    <property type="project" value="InterPro"/>
</dbReference>
<keyword evidence="3 9" id="KW-0349">Heme</keyword>
<comment type="subcellular location">
    <subcellularLocation>
        <location evidence="1">Cell membrane</location>
    </subcellularLocation>
</comment>
<keyword evidence="13" id="KW-1185">Reference proteome</keyword>
<feature type="binding site" description="covalent" evidence="9">
    <location>
        <position position="197"/>
    </location>
    <ligand>
        <name>heme c</name>
        <dbReference type="ChEBI" id="CHEBI:61717"/>
        <label>2</label>
    </ligand>
</feature>
<dbReference type="InterPro" id="IPR014353">
    <property type="entry name" value="Membr-bd_ADH_cyt_c"/>
</dbReference>
<dbReference type="Gene3D" id="1.10.760.10">
    <property type="entry name" value="Cytochrome c-like domain"/>
    <property type="match status" value="3"/>
</dbReference>
<dbReference type="GO" id="GO:0020037">
    <property type="term" value="F:heme binding"/>
    <property type="evidence" value="ECO:0007669"/>
    <property type="project" value="InterPro"/>
</dbReference>
<evidence type="ECO:0000256" key="10">
    <source>
        <dbReference type="PIRSR" id="PIRSR000018-51"/>
    </source>
</evidence>
<evidence type="ECO:0000256" key="3">
    <source>
        <dbReference type="ARBA" id="ARBA00022617"/>
    </source>
</evidence>
<gene>
    <name evidence="12" type="ORF">GCM10011396_00820</name>
</gene>
<feature type="binding site" description="covalent" evidence="9">
    <location>
        <position position="316"/>
    </location>
    <ligand>
        <name>heme c</name>
        <dbReference type="ChEBI" id="CHEBI:61717"/>
        <label>3</label>
    </ligand>
</feature>
<dbReference type="InterPro" id="IPR009056">
    <property type="entry name" value="Cyt_c-like_dom"/>
</dbReference>
<accession>A0A916U3D2</accession>
<organism evidence="12 13">
    <name type="scientific">Undibacterium terreum</name>
    <dbReference type="NCBI Taxonomy" id="1224302"/>
    <lineage>
        <taxon>Bacteria</taxon>
        <taxon>Pseudomonadati</taxon>
        <taxon>Pseudomonadota</taxon>
        <taxon>Betaproteobacteria</taxon>
        <taxon>Burkholderiales</taxon>
        <taxon>Oxalobacteraceae</taxon>
        <taxon>Undibacterium</taxon>
    </lineage>
</organism>
<dbReference type="GO" id="GO:0005886">
    <property type="term" value="C:plasma membrane"/>
    <property type="evidence" value="ECO:0007669"/>
    <property type="project" value="UniProtKB-SubCell"/>
</dbReference>
<evidence type="ECO:0000256" key="2">
    <source>
        <dbReference type="ARBA" id="ARBA00022475"/>
    </source>
</evidence>
<dbReference type="PIRSF" id="PIRSF000018">
    <property type="entry name" value="Mb_ADH_cyt_c"/>
    <property type="match status" value="1"/>
</dbReference>
<feature type="domain" description="Cytochrome c" evidence="11">
    <location>
        <begin position="182"/>
        <end position="288"/>
    </location>
</feature>
<evidence type="ECO:0000313" key="13">
    <source>
        <dbReference type="Proteomes" id="UP000637423"/>
    </source>
</evidence>
<dbReference type="EMBL" id="BMED01000001">
    <property type="protein sequence ID" value="GGC57817.1"/>
    <property type="molecule type" value="Genomic_DNA"/>
</dbReference>
<dbReference type="PANTHER" id="PTHR35008">
    <property type="entry name" value="BLL4482 PROTEIN-RELATED"/>
    <property type="match status" value="1"/>
</dbReference>
<sequence>MIGLGTLAAGGIAALAWALQPAIAPIKTTTHNAQLVSQGQRIVALGDCMVCHSSATGLPYAGGLPLRTPFGTIYSTNITPDPETGIGAWSLEAFRRAVRHGISRDGHLLYPAFPYIHYTRMTDQDIEAAYAYLMSRTPVRYTPPTNELLLPLRFRPSLAFWNLLYLHPGEEPAAAVATDSDRQIARGRYLVDSLGHCASCHTELNPIGGESKTLLGGGSVDGWEAPALTTLVGAKVPWTAKQLENYLRTGLSAEHGAAKGPMRAVTERLSEVPREDVQAIASYIMSVQLPHPAPLQPAIPSQLHTTEGATLFAAACASCHSASAPMSTTGKRPSLALSHSVVGDNPANLIQTMLGGAPWVTQSAVYMPPFADVLTDEQIVSIAQYVRVDIGKRPPWPELSSKVAQARKEIHP</sequence>
<feature type="binding site" description="axial binding residue" evidence="10">
    <location>
        <position position="52"/>
    </location>
    <ligand>
        <name>heme c</name>
        <dbReference type="ChEBI" id="CHEBI:61717"/>
        <label>1</label>
    </ligand>
    <ligandPart>
        <name>Fe</name>
        <dbReference type="ChEBI" id="CHEBI:18248"/>
    </ligandPart>
</feature>
<dbReference type="PROSITE" id="PS51007">
    <property type="entry name" value="CYTC"/>
    <property type="match status" value="3"/>
</dbReference>
<comment type="cofactor">
    <cofactor evidence="9">
        <name>heme c</name>
        <dbReference type="ChEBI" id="CHEBI:61717"/>
    </cofactor>
    <text evidence="9">Binds 3 heme c groups covalently per subunit.</text>
</comment>
<evidence type="ECO:0000259" key="11">
    <source>
        <dbReference type="PROSITE" id="PS51007"/>
    </source>
</evidence>
<proteinExistence type="predicted"/>
<keyword evidence="7 10" id="KW-0408">Iron</keyword>
<dbReference type="GO" id="GO:0009055">
    <property type="term" value="F:electron transfer activity"/>
    <property type="evidence" value="ECO:0007669"/>
    <property type="project" value="InterPro"/>
</dbReference>
<keyword evidence="5" id="KW-0732">Signal</keyword>
<keyword evidence="2" id="KW-1003">Cell membrane</keyword>
<evidence type="ECO:0000256" key="9">
    <source>
        <dbReference type="PIRSR" id="PIRSR000018-50"/>
    </source>
</evidence>
<keyword evidence="6" id="KW-0677">Repeat</keyword>
<reference evidence="12" key="2">
    <citation type="submission" date="2020-09" db="EMBL/GenBank/DDBJ databases">
        <authorList>
            <person name="Sun Q."/>
            <person name="Zhou Y."/>
        </authorList>
    </citation>
    <scope>NUCLEOTIDE SEQUENCE</scope>
    <source>
        <strain evidence="12">CGMCC 1.10998</strain>
    </source>
</reference>
<feature type="domain" description="Cytochrome c" evidence="11">
    <location>
        <begin position="303"/>
        <end position="390"/>
    </location>
</feature>
<dbReference type="Proteomes" id="UP000637423">
    <property type="component" value="Unassembled WGS sequence"/>
</dbReference>
<keyword evidence="4 10" id="KW-0479">Metal-binding</keyword>
<dbReference type="InterPro" id="IPR051459">
    <property type="entry name" value="Cytochrome_c-type_DH"/>
</dbReference>
<evidence type="ECO:0000256" key="7">
    <source>
        <dbReference type="ARBA" id="ARBA00023004"/>
    </source>
</evidence>
<comment type="caution">
    <text evidence="12">The sequence shown here is derived from an EMBL/GenBank/DDBJ whole genome shotgun (WGS) entry which is preliminary data.</text>
</comment>
<evidence type="ECO:0000256" key="8">
    <source>
        <dbReference type="ARBA" id="ARBA00023136"/>
    </source>
</evidence>
<dbReference type="GO" id="GO:0005506">
    <property type="term" value="F:iron ion binding"/>
    <property type="evidence" value="ECO:0007669"/>
    <property type="project" value="InterPro"/>
</dbReference>
<feature type="binding site" description="covalent" evidence="9">
    <location>
        <position position="48"/>
    </location>
    <ligand>
        <name>heme c</name>
        <dbReference type="ChEBI" id="CHEBI:61717"/>
        <label>1</label>
    </ligand>
</feature>
<feature type="binding site" description="covalent" evidence="9">
    <location>
        <position position="200"/>
    </location>
    <ligand>
        <name>heme c</name>
        <dbReference type="ChEBI" id="CHEBI:61717"/>
        <label>2</label>
    </ligand>
</feature>
<dbReference type="AlphaFoldDB" id="A0A916U3D2"/>
<feature type="binding site" description="covalent" evidence="9">
    <location>
        <position position="319"/>
    </location>
    <ligand>
        <name>heme c</name>
        <dbReference type="ChEBI" id="CHEBI:61717"/>
        <label>3</label>
    </ligand>
</feature>
<dbReference type="PANTHER" id="PTHR35008:SF8">
    <property type="entry name" value="ALCOHOL DEHYDROGENASE CYTOCHROME C SUBUNIT"/>
    <property type="match status" value="1"/>
</dbReference>
<feature type="binding site" description="axial binding residue" evidence="10">
    <location>
        <position position="320"/>
    </location>
    <ligand>
        <name>heme c</name>
        <dbReference type="ChEBI" id="CHEBI:61717"/>
        <label>3</label>
    </ligand>
    <ligandPart>
        <name>Fe</name>
        <dbReference type="ChEBI" id="CHEBI:18248"/>
    </ligandPart>
</feature>
<feature type="binding site" description="covalent" evidence="9">
    <location>
        <position position="51"/>
    </location>
    <ligand>
        <name>heme c</name>
        <dbReference type="ChEBI" id="CHEBI:61717"/>
        <label>1</label>
    </ligand>
</feature>
<dbReference type="SUPFAM" id="SSF46626">
    <property type="entry name" value="Cytochrome c"/>
    <property type="match status" value="3"/>
</dbReference>
<dbReference type="Pfam" id="PF00034">
    <property type="entry name" value="Cytochrom_C"/>
    <property type="match status" value="1"/>
</dbReference>
<evidence type="ECO:0000256" key="6">
    <source>
        <dbReference type="ARBA" id="ARBA00022737"/>
    </source>
</evidence>
<keyword evidence="8" id="KW-0472">Membrane</keyword>
<dbReference type="Pfam" id="PF13442">
    <property type="entry name" value="Cytochrome_CBB3"/>
    <property type="match status" value="1"/>
</dbReference>
<evidence type="ECO:0000256" key="4">
    <source>
        <dbReference type="ARBA" id="ARBA00022723"/>
    </source>
</evidence>